<dbReference type="InterPro" id="IPR004841">
    <property type="entry name" value="AA-permease/SLC12A_dom"/>
</dbReference>
<dbReference type="GO" id="GO:0015171">
    <property type="term" value="F:amino acid transmembrane transporter activity"/>
    <property type="evidence" value="ECO:0007669"/>
    <property type="project" value="TreeGrafter"/>
</dbReference>
<dbReference type="FunFam" id="1.20.1740.10:FF:000001">
    <property type="entry name" value="Amino acid permease"/>
    <property type="match status" value="1"/>
</dbReference>
<comment type="subcellular location">
    <subcellularLocation>
        <location evidence="1">Membrane</location>
        <topology evidence="1">Multi-pass membrane protein</topology>
    </subcellularLocation>
</comment>
<evidence type="ECO:0000256" key="6">
    <source>
        <dbReference type="SAM" id="MobiDB-lite"/>
    </source>
</evidence>
<proteinExistence type="predicted"/>
<feature type="transmembrane region" description="Helical" evidence="7">
    <location>
        <begin position="167"/>
        <end position="188"/>
    </location>
</feature>
<dbReference type="EMBL" id="MCGR01000023">
    <property type="protein sequence ID" value="ORY81300.1"/>
    <property type="molecule type" value="Genomic_DNA"/>
</dbReference>
<feature type="transmembrane region" description="Helical" evidence="7">
    <location>
        <begin position="337"/>
        <end position="358"/>
    </location>
</feature>
<dbReference type="STRING" id="106004.A0A1Y2FBK4"/>
<dbReference type="FunCoup" id="A0A1Y2FBK4">
    <property type="interactions" value="172"/>
</dbReference>
<evidence type="ECO:0000256" key="5">
    <source>
        <dbReference type="ARBA" id="ARBA00023136"/>
    </source>
</evidence>
<evidence type="ECO:0000259" key="8">
    <source>
        <dbReference type="Pfam" id="PF00324"/>
    </source>
</evidence>
<evidence type="ECO:0000256" key="7">
    <source>
        <dbReference type="SAM" id="Phobius"/>
    </source>
</evidence>
<dbReference type="PIRSF" id="PIRSF006060">
    <property type="entry name" value="AA_transporter"/>
    <property type="match status" value="1"/>
</dbReference>
<feature type="transmembrane region" description="Helical" evidence="7">
    <location>
        <begin position="200"/>
        <end position="219"/>
    </location>
</feature>
<feature type="transmembrane region" description="Helical" evidence="7">
    <location>
        <begin position="280"/>
        <end position="302"/>
    </location>
</feature>
<feature type="transmembrane region" description="Helical" evidence="7">
    <location>
        <begin position="85"/>
        <end position="105"/>
    </location>
</feature>
<dbReference type="AlphaFoldDB" id="A0A1Y2FBK4"/>
<dbReference type="Gene3D" id="1.20.1740.10">
    <property type="entry name" value="Amino acid/polyamine transporter I"/>
    <property type="match status" value="1"/>
</dbReference>
<accession>A0A1Y2FBK4</accession>
<dbReference type="OrthoDB" id="3900342at2759"/>
<keyword evidence="4 7" id="KW-1133">Transmembrane helix</keyword>
<evidence type="ECO:0000256" key="1">
    <source>
        <dbReference type="ARBA" id="ARBA00004141"/>
    </source>
</evidence>
<dbReference type="Proteomes" id="UP000193467">
    <property type="component" value="Unassembled WGS sequence"/>
</dbReference>
<sequence length="550" mass="59661">MGRPTPLSLHIIMSSNSSSKPSGGAELSLKDEDGSGHVQMAPTATAEPLKRSLKSRHMQMMAIGAVIGPGYFVGSGSGLTNGGSGGILIAFGVVGMLLWATMQSLGEMAAFISVSGSFTEYMSRFVDPAVGFALGWNYAFMWFGFLAAEYNNLGLVMTYWKSALPNWGFILVFWCIFLAFAMLGVLAFGEAEFWLTVVKILFILAFFLCCILITTGAIGDQGPVGFKFYKDPGPFADGVAGVFKVFVFAAGQYSGSEMIGITAGESVNPARDVPKAVKLVFWRVLFFFMGGFFFINLCVPWNDPTLLSATSKTARSPFVIAFTRAGLPRGADAMNSIIIITIFSAINGALYVCSRCLVNLALDGKAPKWLGKVNARGVPWSALIFANLFGFISLLNLSSSAGQVYSWLINITGVATFITWAGIALAHIRFRKALELQGISLDELPYKAPFYPYGAYFALIGATFFIFFQGWTCFLSPFSVNDFFMSYIMIPVFILMAGGYKLYHKTKFADLATADLVNGRRHHDTTTTIEVEGEAPKRSFVSKIGAKIVG</sequence>
<feature type="domain" description="Amino acid permease/ SLC12A" evidence="8">
    <location>
        <begin position="57"/>
        <end position="511"/>
    </location>
</feature>
<reference evidence="9 10" key="1">
    <citation type="submission" date="2016-07" db="EMBL/GenBank/DDBJ databases">
        <title>Pervasive Adenine N6-methylation of Active Genes in Fungi.</title>
        <authorList>
            <consortium name="DOE Joint Genome Institute"/>
            <person name="Mondo S.J."/>
            <person name="Dannebaum R.O."/>
            <person name="Kuo R.C."/>
            <person name="Labutti K."/>
            <person name="Haridas S."/>
            <person name="Kuo A."/>
            <person name="Salamov A."/>
            <person name="Ahrendt S.R."/>
            <person name="Lipzen A."/>
            <person name="Sullivan W."/>
            <person name="Andreopoulos W.B."/>
            <person name="Clum A."/>
            <person name="Lindquist E."/>
            <person name="Daum C."/>
            <person name="Ramamoorthy G.K."/>
            <person name="Gryganskyi A."/>
            <person name="Culley D."/>
            <person name="Magnuson J.K."/>
            <person name="James T.Y."/>
            <person name="O'Malley M.A."/>
            <person name="Stajich J.E."/>
            <person name="Spatafora J.W."/>
            <person name="Visel A."/>
            <person name="Grigoriev I.V."/>
        </authorList>
    </citation>
    <scope>NUCLEOTIDE SEQUENCE [LARGE SCALE GENOMIC DNA]</scope>
    <source>
        <strain evidence="9 10">62-1032</strain>
    </source>
</reference>
<dbReference type="PANTHER" id="PTHR43341">
    <property type="entry name" value="AMINO ACID PERMEASE"/>
    <property type="match status" value="1"/>
</dbReference>
<dbReference type="InterPro" id="IPR050524">
    <property type="entry name" value="APC_YAT"/>
</dbReference>
<feature type="transmembrane region" description="Helical" evidence="7">
    <location>
        <begin position="239"/>
        <end position="259"/>
    </location>
</feature>
<feature type="transmembrane region" description="Helical" evidence="7">
    <location>
        <begin position="378"/>
        <end position="398"/>
    </location>
</feature>
<evidence type="ECO:0000256" key="2">
    <source>
        <dbReference type="ARBA" id="ARBA00022448"/>
    </source>
</evidence>
<feature type="transmembrane region" description="Helical" evidence="7">
    <location>
        <begin position="404"/>
        <end position="430"/>
    </location>
</feature>
<gene>
    <name evidence="9" type="ORF">BCR35DRAFT_304175</name>
</gene>
<feature type="transmembrane region" description="Helical" evidence="7">
    <location>
        <begin position="60"/>
        <end position="79"/>
    </location>
</feature>
<evidence type="ECO:0000256" key="4">
    <source>
        <dbReference type="ARBA" id="ARBA00022989"/>
    </source>
</evidence>
<dbReference type="GO" id="GO:0016020">
    <property type="term" value="C:membrane"/>
    <property type="evidence" value="ECO:0007669"/>
    <property type="project" value="UniProtKB-SubCell"/>
</dbReference>
<feature type="transmembrane region" description="Helical" evidence="7">
    <location>
        <begin position="483"/>
        <end position="503"/>
    </location>
</feature>
<feature type="region of interest" description="Disordered" evidence="6">
    <location>
        <begin position="13"/>
        <end position="39"/>
    </location>
</feature>
<evidence type="ECO:0000313" key="10">
    <source>
        <dbReference type="Proteomes" id="UP000193467"/>
    </source>
</evidence>
<keyword evidence="10" id="KW-1185">Reference proteome</keyword>
<evidence type="ECO:0000313" key="9">
    <source>
        <dbReference type="EMBL" id="ORY81300.1"/>
    </source>
</evidence>
<keyword evidence="5 7" id="KW-0472">Membrane</keyword>
<protein>
    <submittedName>
        <fullName evidence="9">Amino acid transporter</fullName>
    </submittedName>
</protein>
<dbReference type="Pfam" id="PF00324">
    <property type="entry name" value="AA_permease"/>
    <property type="match status" value="1"/>
</dbReference>
<evidence type="ECO:0000256" key="3">
    <source>
        <dbReference type="ARBA" id="ARBA00022692"/>
    </source>
</evidence>
<feature type="transmembrane region" description="Helical" evidence="7">
    <location>
        <begin position="125"/>
        <end position="147"/>
    </location>
</feature>
<keyword evidence="2" id="KW-0813">Transport</keyword>
<feature type="transmembrane region" description="Helical" evidence="7">
    <location>
        <begin position="450"/>
        <end position="471"/>
    </location>
</feature>
<dbReference type="PANTHER" id="PTHR43341:SF26">
    <property type="entry name" value="GENERAL AMINO ACID PERMEASE AGP3"/>
    <property type="match status" value="1"/>
</dbReference>
<keyword evidence="3 7" id="KW-0812">Transmembrane</keyword>
<dbReference type="InParanoid" id="A0A1Y2FBK4"/>
<organism evidence="9 10">
    <name type="scientific">Leucosporidium creatinivorum</name>
    <dbReference type="NCBI Taxonomy" id="106004"/>
    <lineage>
        <taxon>Eukaryota</taxon>
        <taxon>Fungi</taxon>
        <taxon>Dikarya</taxon>
        <taxon>Basidiomycota</taxon>
        <taxon>Pucciniomycotina</taxon>
        <taxon>Microbotryomycetes</taxon>
        <taxon>Leucosporidiales</taxon>
        <taxon>Leucosporidium</taxon>
    </lineage>
</organism>
<name>A0A1Y2FBK4_9BASI</name>
<comment type="caution">
    <text evidence="9">The sequence shown here is derived from an EMBL/GenBank/DDBJ whole genome shotgun (WGS) entry which is preliminary data.</text>
</comment>